<dbReference type="Pfam" id="PF05016">
    <property type="entry name" value="ParE_toxin"/>
    <property type="match status" value="1"/>
</dbReference>
<dbReference type="SUPFAM" id="SSF143011">
    <property type="entry name" value="RelE-like"/>
    <property type="match status" value="1"/>
</dbReference>
<dbReference type="RefSeq" id="WP_370693538.1">
    <property type="nucleotide sequence ID" value="NZ_OX365700.1"/>
</dbReference>
<accession>A0AA86T419</accession>
<dbReference type="PANTHER" id="PTHR35601">
    <property type="entry name" value="TOXIN RELE"/>
    <property type="match status" value="1"/>
</dbReference>
<gene>
    <name evidence="4" type="ORF">DNFV4_00367</name>
</gene>
<protein>
    <recommendedName>
        <fullName evidence="6">Type II toxin-antitoxin system RelE/ParE family toxin</fullName>
    </recommendedName>
</protein>
<dbReference type="KEGG" id="nti:DNFV4_00367"/>
<dbReference type="Proteomes" id="UP001179121">
    <property type="component" value="Chromosome"/>
</dbReference>
<keyword evidence="2" id="KW-1277">Toxin-antitoxin system</keyword>
<reference evidence="4" key="1">
    <citation type="submission" date="2022-10" db="EMBL/GenBank/DDBJ databases">
        <authorList>
            <person name="Koch H."/>
        </authorList>
    </citation>
    <scope>NUCLEOTIDE SEQUENCE</scope>
    <source>
        <strain evidence="4">DNF</strain>
    </source>
</reference>
<name>A0AA86T419_9BACT</name>
<evidence type="ECO:0000313" key="4">
    <source>
        <dbReference type="EMBL" id="CAI4029947.1"/>
    </source>
</evidence>
<evidence type="ECO:0000256" key="2">
    <source>
        <dbReference type="ARBA" id="ARBA00022649"/>
    </source>
</evidence>
<evidence type="ECO:0008006" key="6">
    <source>
        <dbReference type="Google" id="ProtNLM"/>
    </source>
</evidence>
<feature type="region of interest" description="Disordered" evidence="3">
    <location>
        <begin position="1"/>
        <end position="33"/>
    </location>
</feature>
<dbReference type="EMBL" id="OX365700">
    <property type="protein sequence ID" value="CAI4029947.1"/>
    <property type="molecule type" value="Genomic_DNA"/>
</dbReference>
<dbReference type="InterPro" id="IPR035093">
    <property type="entry name" value="RelE/ParE_toxin_dom_sf"/>
</dbReference>
<sequence>MKSLADDLSADLHATSNPRHRQTRSLHQATNRKTLLRYEENPLAHAESLKDSDLGSYRFRIGDYRIIFDLQGKKIVVLRVGHRGEIYKR</sequence>
<evidence type="ECO:0000256" key="3">
    <source>
        <dbReference type="SAM" id="MobiDB-lite"/>
    </source>
</evidence>
<dbReference type="Gene3D" id="3.30.2310.20">
    <property type="entry name" value="RelE-like"/>
    <property type="match status" value="1"/>
</dbReference>
<dbReference type="AlphaFoldDB" id="A0AA86T419"/>
<evidence type="ECO:0000256" key="1">
    <source>
        <dbReference type="ARBA" id="ARBA00006226"/>
    </source>
</evidence>
<dbReference type="InterPro" id="IPR007712">
    <property type="entry name" value="RelE/ParE_toxin"/>
</dbReference>
<keyword evidence="5" id="KW-1185">Reference proteome</keyword>
<evidence type="ECO:0000313" key="5">
    <source>
        <dbReference type="Proteomes" id="UP001179121"/>
    </source>
</evidence>
<organism evidence="4 5">
    <name type="scientific">Nitrospira tepida</name>
    <dbReference type="NCBI Taxonomy" id="2973512"/>
    <lineage>
        <taxon>Bacteria</taxon>
        <taxon>Pseudomonadati</taxon>
        <taxon>Nitrospirota</taxon>
        <taxon>Nitrospiria</taxon>
        <taxon>Nitrospirales</taxon>
        <taxon>Nitrospiraceae</taxon>
        <taxon>Nitrospira</taxon>
    </lineage>
</organism>
<dbReference type="PANTHER" id="PTHR35601:SF1">
    <property type="entry name" value="TOXIN RELE"/>
    <property type="match status" value="1"/>
</dbReference>
<proteinExistence type="inferred from homology"/>
<comment type="similarity">
    <text evidence="1">Belongs to the RelE toxin family.</text>
</comment>